<dbReference type="InterPro" id="IPR036942">
    <property type="entry name" value="Beta-barrel_TonB_sf"/>
</dbReference>
<organism evidence="14 15">
    <name type="scientific">Aquabacterium soli</name>
    <dbReference type="NCBI Taxonomy" id="2493092"/>
    <lineage>
        <taxon>Bacteria</taxon>
        <taxon>Pseudomonadati</taxon>
        <taxon>Pseudomonadota</taxon>
        <taxon>Betaproteobacteria</taxon>
        <taxon>Burkholderiales</taxon>
        <taxon>Aquabacterium</taxon>
    </lineage>
</organism>
<dbReference type="InterPro" id="IPR000531">
    <property type="entry name" value="Beta-barrel_TonB"/>
</dbReference>
<protein>
    <submittedName>
        <fullName evidence="14">TonB-dependent siderophore receptor</fullName>
    </submittedName>
</protein>
<comment type="subcellular location">
    <subcellularLocation>
        <location evidence="1 10">Cell outer membrane</location>
        <topology evidence="1 10">Multi-pass membrane protein</topology>
    </subcellularLocation>
</comment>
<keyword evidence="7 10" id="KW-0472">Membrane</keyword>
<dbReference type="GO" id="GO:0015891">
    <property type="term" value="P:siderophore transport"/>
    <property type="evidence" value="ECO:0007669"/>
    <property type="project" value="InterPro"/>
</dbReference>
<name>A0A426V2H6_9BURK</name>
<sequence>MAHLRPRVPSPALSCSPSVLSLDAPSQDRACQALRPSAPAIAASLLIGLMAAQAMAQNAPTPASPQTSDPNAALPTVTVVAPAAREARASITGLGDTPAWQAPVQAIRLTQDVLKDQQVQRLADLVKLDASTSDSYNTTGYWDYLSVRGFTLDNAYNYRREGLPINAETRIALDNKAAVELLKGTSGIQAGVSAPGGLVNLLVKRPEGRVRTAEIGFTGGSSVMAAVDIGDRFGTDQRFGLRVNAAAEKLDTKIDNTKGHRRLLAIATDWVIAPGSMIEAEIEHSLYRQPSVPGFSLLGSALPSASSIDPSRNLNNQPWAQPVEMAGNTGTLRWKQDWSAGWQSVVTYGEQHLRSQDRAAFPSGCAAEGNYDRYCSDGTFDLYDYRSEHESRITRALNAQLSGEVRTGQVKHALKFGLLRSVHTTDLDTAAFTYAGEGNIGGNYGPYPVTATPDYPNTNRHERSTELSLSDSITFSEQWTAWAGLRHTWLKRCVELTEAGIADPASLDQQVTTPWIALGYTLAPRTQAYASWGEGFEARTAMSTPLVTYTNAPQALPVRKSRQIELGVKAQRDHLQWGANLFRIQRPEAGPVTDATSGDTSYIFDGKAVHQGAEGFIQTQHGAWTVNGSAMVLDAKREGSQSYDGKRPINVPEHTLKLSGSYRWAWALPITAQADVVHEGRRWVDPDNTVRLPSWTRVDLGLKAQQRVDGSNLTWRLGVTNLFDKRAWRESPTLTGHIYLFPLAERTVTGSLQVDF</sequence>
<dbReference type="SUPFAM" id="SSF56935">
    <property type="entry name" value="Porins"/>
    <property type="match status" value="1"/>
</dbReference>
<evidence type="ECO:0000256" key="2">
    <source>
        <dbReference type="ARBA" id="ARBA00009810"/>
    </source>
</evidence>
<evidence type="ECO:0000256" key="4">
    <source>
        <dbReference type="ARBA" id="ARBA00022452"/>
    </source>
</evidence>
<comment type="caution">
    <text evidence="14">The sequence shown here is derived from an EMBL/GenBank/DDBJ whole genome shotgun (WGS) entry which is preliminary data.</text>
</comment>
<evidence type="ECO:0000256" key="9">
    <source>
        <dbReference type="ARBA" id="ARBA00023237"/>
    </source>
</evidence>
<keyword evidence="6 11" id="KW-0798">TonB box</keyword>
<dbReference type="Gene3D" id="2.170.130.10">
    <property type="entry name" value="TonB-dependent receptor, plug domain"/>
    <property type="match status" value="1"/>
</dbReference>
<feature type="domain" description="TonB-dependent receptor plug" evidence="13">
    <location>
        <begin position="103"/>
        <end position="197"/>
    </location>
</feature>
<dbReference type="NCBIfam" id="TIGR01783">
    <property type="entry name" value="TonB-siderophor"/>
    <property type="match status" value="1"/>
</dbReference>
<evidence type="ECO:0000256" key="10">
    <source>
        <dbReference type="PROSITE-ProRule" id="PRU01360"/>
    </source>
</evidence>
<dbReference type="Pfam" id="PF07715">
    <property type="entry name" value="Plug"/>
    <property type="match status" value="1"/>
</dbReference>
<dbReference type="GO" id="GO:0015344">
    <property type="term" value="F:siderophore uptake transmembrane transporter activity"/>
    <property type="evidence" value="ECO:0007669"/>
    <property type="project" value="TreeGrafter"/>
</dbReference>
<dbReference type="InterPro" id="IPR039426">
    <property type="entry name" value="TonB-dep_rcpt-like"/>
</dbReference>
<dbReference type="Proteomes" id="UP000269265">
    <property type="component" value="Unassembled WGS sequence"/>
</dbReference>
<gene>
    <name evidence="14" type="ORF">EIP75_22470</name>
</gene>
<evidence type="ECO:0000256" key="1">
    <source>
        <dbReference type="ARBA" id="ARBA00004571"/>
    </source>
</evidence>
<dbReference type="PANTHER" id="PTHR32552:SF83">
    <property type="entry name" value="BLR3904 PROTEIN"/>
    <property type="match status" value="1"/>
</dbReference>
<dbReference type="InterPro" id="IPR010105">
    <property type="entry name" value="TonB_sidphr_rcpt"/>
</dbReference>
<dbReference type="RefSeq" id="WP_125245442.1">
    <property type="nucleotide sequence ID" value="NZ_RSED01000030.1"/>
</dbReference>
<comment type="similarity">
    <text evidence="2 10 11">Belongs to the TonB-dependent receptor family.</text>
</comment>
<dbReference type="CDD" id="cd01347">
    <property type="entry name" value="ligand_gated_channel"/>
    <property type="match status" value="1"/>
</dbReference>
<keyword evidence="3 10" id="KW-0813">Transport</keyword>
<dbReference type="AlphaFoldDB" id="A0A426V2H6"/>
<dbReference type="InterPro" id="IPR012910">
    <property type="entry name" value="Plug_dom"/>
</dbReference>
<feature type="domain" description="TonB-dependent receptor-like beta-barrel" evidence="12">
    <location>
        <begin position="306"/>
        <end position="722"/>
    </location>
</feature>
<dbReference type="PROSITE" id="PS52016">
    <property type="entry name" value="TONB_DEPENDENT_REC_3"/>
    <property type="match status" value="1"/>
</dbReference>
<evidence type="ECO:0000259" key="13">
    <source>
        <dbReference type="Pfam" id="PF07715"/>
    </source>
</evidence>
<evidence type="ECO:0000313" key="14">
    <source>
        <dbReference type="EMBL" id="RRS01020.1"/>
    </source>
</evidence>
<dbReference type="OrthoDB" id="8732650at2"/>
<keyword evidence="5 10" id="KW-0812">Transmembrane</keyword>
<dbReference type="GO" id="GO:0038023">
    <property type="term" value="F:signaling receptor activity"/>
    <property type="evidence" value="ECO:0007669"/>
    <property type="project" value="InterPro"/>
</dbReference>
<evidence type="ECO:0000256" key="3">
    <source>
        <dbReference type="ARBA" id="ARBA00022448"/>
    </source>
</evidence>
<dbReference type="GO" id="GO:0009279">
    <property type="term" value="C:cell outer membrane"/>
    <property type="evidence" value="ECO:0007669"/>
    <property type="project" value="UniProtKB-SubCell"/>
</dbReference>
<evidence type="ECO:0000256" key="7">
    <source>
        <dbReference type="ARBA" id="ARBA00023136"/>
    </source>
</evidence>
<accession>A0A426V2H6</accession>
<dbReference type="Gene3D" id="2.40.170.20">
    <property type="entry name" value="TonB-dependent receptor, beta-barrel domain"/>
    <property type="match status" value="1"/>
</dbReference>
<dbReference type="PANTHER" id="PTHR32552">
    <property type="entry name" value="FERRICHROME IRON RECEPTOR-RELATED"/>
    <property type="match status" value="1"/>
</dbReference>
<proteinExistence type="inferred from homology"/>
<keyword evidence="9 10" id="KW-0998">Cell outer membrane</keyword>
<dbReference type="InterPro" id="IPR037066">
    <property type="entry name" value="Plug_dom_sf"/>
</dbReference>
<evidence type="ECO:0000256" key="5">
    <source>
        <dbReference type="ARBA" id="ARBA00022692"/>
    </source>
</evidence>
<keyword evidence="8 14" id="KW-0675">Receptor</keyword>
<reference evidence="14 15" key="1">
    <citation type="submission" date="2018-12" db="EMBL/GenBank/DDBJ databases">
        <title>The whole draft genome of Aquabacterium sp. SJQ9.</title>
        <authorList>
            <person name="Sun L."/>
            <person name="Gao X."/>
            <person name="Chen W."/>
            <person name="Huang K."/>
        </authorList>
    </citation>
    <scope>NUCLEOTIDE SEQUENCE [LARGE SCALE GENOMIC DNA]</scope>
    <source>
        <strain evidence="14 15">SJQ9</strain>
    </source>
</reference>
<evidence type="ECO:0000259" key="12">
    <source>
        <dbReference type="Pfam" id="PF00593"/>
    </source>
</evidence>
<keyword evidence="4 10" id="KW-1134">Transmembrane beta strand</keyword>
<evidence type="ECO:0000256" key="11">
    <source>
        <dbReference type="RuleBase" id="RU003357"/>
    </source>
</evidence>
<evidence type="ECO:0000313" key="15">
    <source>
        <dbReference type="Proteomes" id="UP000269265"/>
    </source>
</evidence>
<evidence type="ECO:0000256" key="6">
    <source>
        <dbReference type="ARBA" id="ARBA00023077"/>
    </source>
</evidence>
<dbReference type="Pfam" id="PF00593">
    <property type="entry name" value="TonB_dep_Rec_b-barrel"/>
    <property type="match status" value="1"/>
</dbReference>
<evidence type="ECO:0000256" key="8">
    <source>
        <dbReference type="ARBA" id="ARBA00023170"/>
    </source>
</evidence>
<keyword evidence="15" id="KW-1185">Reference proteome</keyword>
<dbReference type="EMBL" id="RSED01000030">
    <property type="protein sequence ID" value="RRS01020.1"/>
    <property type="molecule type" value="Genomic_DNA"/>
</dbReference>